<dbReference type="SUPFAM" id="SSF55729">
    <property type="entry name" value="Acyl-CoA N-acyltransferases (Nat)"/>
    <property type="match status" value="1"/>
</dbReference>
<dbReference type="RefSeq" id="WP_378383856.1">
    <property type="nucleotide sequence ID" value="NZ_JBHLWM010000001.1"/>
</dbReference>
<evidence type="ECO:0000313" key="3">
    <source>
        <dbReference type="Proteomes" id="UP001589775"/>
    </source>
</evidence>
<name>A0ABV6EM01_9BRAD</name>
<keyword evidence="2" id="KW-0808">Transferase</keyword>
<feature type="domain" description="N-acetyltransferase" evidence="1">
    <location>
        <begin position="6"/>
        <end position="157"/>
    </location>
</feature>
<keyword evidence="3" id="KW-1185">Reference proteome</keyword>
<dbReference type="GO" id="GO:0016746">
    <property type="term" value="F:acyltransferase activity"/>
    <property type="evidence" value="ECO:0007669"/>
    <property type="project" value="UniProtKB-KW"/>
</dbReference>
<dbReference type="InterPro" id="IPR000182">
    <property type="entry name" value="GNAT_dom"/>
</dbReference>
<accession>A0ABV6EM01</accession>
<protein>
    <submittedName>
        <fullName evidence="2">Acyl-CoA acyltransferase</fullName>
    </submittedName>
</protein>
<dbReference type="EMBL" id="JBHLWM010000001">
    <property type="protein sequence ID" value="MFC0239239.1"/>
    <property type="molecule type" value="Genomic_DNA"/>
</dbReference>
<dbReference type="InterPro" id="IPR016181">
    <property type="entry name" value="Acyl_CoA_acyltransferase"/>
</dbReference>
<evidence type="ECO:0000259" key="1">
    <source>
        <dbReference type="PROSITE" id="PS51186"/>
    </source>
</evidence>
<organism evidence="2 3">
    <name type="scientific">Rhodopseudomonas telluris</name>
    <dbReference type="NCBI Taxonomy" id="644215"/>
    <lineage>
        <taxon>Bacteria</taxon>
        <taxon>Pseudomonadati</taxon>
        <taxon>Pseudomonadota</taxon>
        <taxon>Alphaproteobacteria</taxon>
        <taxon>Hyphomicrobiales</taxon>
        <taxon>Nitrobacteraceae</taxon>
        <taxon>Rhodopseudomonas</taxon>
    </lineage>
</organism>
<dbReference type="Proteomes" id="UP001589775">
    <property type="component" value="Unassembled WGS sequence"/>
</dbReference>
<sequence length="291" mass="32122">MDARKVRCREITDADIEPVSALLTRGFVGRTADYWRRGLHRQGERKIPPGCPRYGYLLEAGGEPVGVLLLLYAQRGGTDDAGLRCNVSSWYVEPEFRNYATMLTSIAQKNKAVTYINISPAVNTWPIIEAQGFRRYCQGMFVALPLLSAAERGMRVERVNAAPAAVEGLDPAEFDLLRSHAAYGCLSLVCRVGREAIPFILVPKRIKHGRFPTPAMQLVYCRDVPDVVRCAGALGRALIWRGVAMLIVDANGPIAGLKGKYLQSRGCKYFKGPNPPRLADLTETELVLYGP</sequence>
<reference evidence="2 3" key="1">
    <citation type="submission" date="2024-09" db="EMBL/GenBank/DDBJ databases">
        <authorList>
            <person name="Sun Q."/>
            <person name="Mori K."/>
        </authorList>
    </citation>
    <scope>NUCLEOTIDE SEQUENCE [LARGE SCALE GENOMIC DNA]</scope>
    <source>
        <strain evidence="2 3">KCTC 23279</strain>
    </source>
</reference>
<evidence type="ECO:0000313" key="2">
    <source>
        <dbReference type="EMBL" id="MFC0239239.1"/>
    </source>
</evidence>
<proteinExistence type="predicted"/>
<comment type="caution">
    <text evidence="2">The sequence shown here is derived from an EMBL/GenBank/DDBJ whole genome shotgun (WGS) entry which is preliminary data.</text>
</comment>
<dbReference type="PROSITE" id="PS51186">
    <property type="entry name" value="GNAT"/>
    <property type="match status" value="1"/>
</dbReference>
<keyword evidence="2" id="KW-0012">Acyltransferase</keyword>
<gene>
    <name evidence="2" type="ORF">ACFFJ6_02120</name>
</gene>